<reference evidence="3" key="1">
    <citation type="journal article" date="2021" name="IMA Fungus">
        <title>Genomic characterization of three marine fungi, including Emericellopsis atlantica sp. nov. with signatures of a generalist lifestyle and marine biomass degradation.</title>
        <authorList>
            <person name="Hagestad O.C."/>
            <person name="Hou L."/>
            <person name="Andersen J.H."/>
            <person name="Hansen E.H."/>
            <person name="Altermark B."/>
            <person name="Li C."/>
            <person name="Kuhnert E."/>
            <person name="Cox R.J."/>
            <person name="Crous P.W."/>
            <person name="Spatafora J.W."/>
            <person name="Lail K."/>
            <person name="Amirebrahimi M."/>
            <person name="Lipzen A."/>
            <person name="Pangilinan J."/>
            <person name="Andreopoulos W."/>
            <person name="Hayes R.D."/>
            <person name="Ng V."/>
            <person name="Grigoriev I.V."/>
            <person name="Jackson S.A."/>
            <person name="Sutton T.D.S."/>
            <person name="Dobson A.D.W."/>
            <person name="Rama T."/>
        </authorList>
    </citation>
    <scope>NUCLEOTIDE SEQUENCE</scope>
    <source>
        <strain evidence="3">TRa3180A</strain>
    </source>
</reference>
<comment type="caution">
    <text evidence="3">The sequence shown here is derived from an EMBL/GenBank/DDBJ whole genome shotgun (WGS) entry which is preliminary data.</text>
</comment>
<dbReference type="EMBL" id="MU254589">
    <property type="protein sequence ID" value="KAG9240102.1"/>
    <property type="molecule type" value="Genomic_DNA"/>
</dbReference>
<dbReference type="PANTHER" id="PTHR28083:SF1">
    <property type="entry name" value="GOOD FOR FULL DBP5 ACTIVITY PROTEIN 2"/>
    <property type="match status" value="1"/>
</dbReference>
<feature type="domain" description="Gfd2/YDR514C-like C-terminal" evidence="2">
    <location>
        <begin position="337"/>
        <end position="530"/>
    </location>
</feature>
<dbReference type="Pfam" id="PF21762">
    <property type="entry name" value="DEDDh_C"/>
    <property type="match status" value="1"/>
</dbReference>
<dbReference type="OrthoDB" id="5953249at2759"/>
<evidence type="ECO:0000259" key="2">
    <source>
        <dbReference type="Pfam" id="PF21762"/>
    </source>
</evidence>
<keyword evidence="4" id="KW-1185">Reference proteome</keyword>
<evidence type="ECO:0000256" key="1">
    <source>
        <dbReference type="SAM" id="MobiDB-lite"/>
    </source>
</evidence>
<feature type="region of interest" description="Disordered" evidence="1">
    <location>
        <begin position="567"/>
        <end position="587"/>
    </location>
</feature>
<dbReference type="InterPro" id="IPR036397">
    <property type="entry name" value="RNaseH_sf"/>
</dbReference>
<proteinExistence type="predicted"/>
<gene>
    <name evidence="3" type="ORF">BJ878DRAFT_320174</name>
</gene>
<dbReference type="AlphaFoldDB" id="A0A9P8CB16"/>
<evidence type="ECO:0000313" key="3">
    <source>
        <dbReference type="EMBL" id="KAG9240102.1"/>
    </source>
</evidence>
<dbReference type="PANTHER" id="PTHR28083">
    <property type="entry name" value="GOOD FOR FULL DBP5 ACTIVITY PROTEIN 2"/>
    <property type="match status" value="1"/>
</dbReference>
<dbReference type="GO" id="GO:0003676">
    <property type="term" value="F:nucleic acid binding"/>
    <property type="evidence" value="ECO:0007669"/>
    <property type="project" value="InterPro"/>
</dbReference>
<protein>
    <recommendedName>
        <fullName evidence="2">Gfd2/YDR514C-like C-terminal domain-containing protein</fullName>
    </recommendedName>
</protein>
<dbReference type="SUPFAM" id="SSF53098">
    <property type="entry name" value="Ribonuclease H-like"/>
    <property type="match status" value="1"/>
</dbReference>
<dbReference type="GO" id="GO:0005634">
    <property type="term" value="C:nucleus"/>
    <property type="evidence" value="ECO:0007669"/>
    <property type="project" value="TreeGrafter"/>
</dbReference>
<dbReference type="InterPro" id="IPR048519">
    <property type="entry name" value="Gfd2/YDR514C-like_C"/>
</dbReference>
<dbReference type="Gene3D" id="3.30.420.10">
    <property type="entry name" value="Ribonuclease H-like superfamily/Ribonuclease H"/>
    <property type="match status" value="1"/>
</dbReference>
<dbReference type="Proteomes" id="UP000887226">
    <property type="component" value="Unassembled WGS sequence"/>
</dbReference>
<accession>A0A9P8CB16</accession>
<dbReference type="InterPro" id="IPR040151">
    <property type="entry name" value="Gfd2/YDR514C-like"/>
</dbReference>
<sequence length="621" mass="69528">MLSDKTGKKRAGGADTSVPQPYNPPWQYLRASDVYNGGSDDEMITRGGGARANPYAIVEASKGESDLPVVNFEECKLQRGQLCEDRESFCSWQSVKTYPYVNIGNIHRQKVAEAFFDKGRVFERSWDFFYLYRSADANPKQTPFILVTTKQLEHFLKTINQSLMINLTVEAPEDSQFKVMFVDDGTSRPRYLGRTNSKIGFETLRNSCPASYFKPEGEENTFRAASQKSLEALKGKIDMMPLAAKSKKATAQVKKRDARMALQKEWQNSIKRAQRYLGLRLAGHEKQINAFRSSLMGAGLRSKDHEAAVQAAASKLAPSTEFDPNKPVIHEPEGSVVFVCIDIEANERNAKQITEIGIATLDTEDIKDMVPGKFGVNWLEAIRARHFRINEYKSVVNTEFVSGCADRFEFGTSEFIDEKDAAAAVASCFKAPFSKPDGLPADEDAPKRNIVLVGHDVGADITYLKQIGYDIYNLINLLEIQDTASMWRVLKRETNPRNLGQVLTELDITGWNLHNAGNDAAYTLQAMIRIAIKHLVDKQIAKQIRDKEIRERNAKSAKTVKIKEWEKEEGWSSGGENSDGGAPRTLRKAENHGSMLHLLCQLRPPTTPTMHGELQPVLAVL</sequence>
<feature type="region of interest" description="Disordered" evidence="1">
    <location>
        <begin position="1"/>
        <end position="26"/>
    </location>
</feature>
<evidence type="ECO:0000313" key="4">
    <source>
        <dbReference type="Proteomes" id="UP000887226"/>
    </source>
</evidence>
<dbReference type="InterPro" id="IPR012337">
    <property type="entry name" value="RNaseH-like_sf"/>
</dbReference>
<name>A0A9P8CB16_9HELO</name>
<organism evidence="3 4">
    <name type="scientific">Calycina marina</name>
    <dbReference type="NCBI Taxonomy" id="1763456"/>
    <lineage>
        <taxon>Eukaryota</taxon>
        <taxon>Fungi</taxon>
        <taxon>Dikarya</taxon>
        <taxon>Ascomycota</taxon>
        <taxon>Pezizomycotina</taxon>
        <taxon>Leotiomycetes</taxon>
        <taxon>Helotiales</taxon>
        <taxon>Pezizellaceae</taxon>
        <taxon>Calycina</taxon>
    </lineage>
</organism>